<dbReference type="InterPro" id="IPR007855">
    <property type="entry name" value="RDRP"/>
</dbReference>
<dbReference type="GO" id="GO:0003968">
    <property type="term" value="F:RNA-directed RNA polymerase activity"/>
    <property type="evidence" value="ECO:0007669"/>
    <property type="project" value="UniProtKB-KW"/>
</dbReference>
<proteinExistence type="inferred from homology"/>
<name>A0A5M9JHQ3_MONFR</name>
<comment type="catalytic activity">
    <reaction evidence="1">
        <text>RNA(n) + a ribonucleoside 5'-triphosphate = RNA(n+1) + diphosphate</text>
        <dbReference type="Rhea" id="RHEA:21248"/>
        <dbReference type="Rhea" id="RHEA-COMP:14527"/>
        <dbReference type="Rhea" id="RHEA-COMP:17342"/>
        <dbReference type="ChEBI" id="CHEBI:33019"/>
        <dbReference type="ChEBI" id="CHEBI:61557"/>
        <dbReference type="ChEBI" id="CHEBI:140395"/>
        <dbReference type="EC" id="2.7.7.48"/>
    </reaction>
</comment>
<dbReference type="PANTHER" id="PTHR23079">
    <property type="entry name" value="RNA-DEPENDENT RNA POLYMERASE"/>
    <property type="match status" value="1"/>
</dbReference>
<dbReference type="Pfam" id="PF05183">
    <property type="entry name" value="RdRP"/>
    <property type="match status" value="1"/>
</dbReference>
<feature type="domain" description="RDRP core" evidence="3">
    <location>
        <begin position="447"/>
        <end position="1002"/>
    </location>
</feature>
<dbReference type="EMBL" id="VICG01000010">
    <property type="protein sequence ID" value="KAA8568267.1"/>
    <property type="molecule type" value="Genomic_DNA"/>
</dbReference>
<dbReference type="Proteomes" id="UP000322873">
    <property type="component" value="Unassembled WGS sequence"/>
</dbReference>
<keyword evidence="1" id="KW-0696">RNA-directed RNA polymerase</keyword>
<feature type="region of interest" description="Disordered" evidence="2">
    <location>
        <begin position="117"/>
        <end position="173"/>
    </location>
</feature>
<evidence type="ECO:0000313" key="5">
    <source>
        <dbReference type="Proteomes" id="UP000322873"/>
    </source>
</evidence>
<dbReference type="GO" id="GO:0030422">
    <property type="term" value="P:siRNA processing"/>
    <property type="evidence" value="ECO:0007669"/>
    <property type="project" value="TreeGrafter"/>
</dbReference>
<dbReference type="VEuPathDB" id="FungiDB:MFRU_034g00790"/>
<gene>
    <name evidence="4" type="ORF">EYC84_008646</name>
</gene>
<dbReference type="InterPro" id="IPR057596">
    <property type="entry name" value="RDRP_core"/>
</dbReference>
<dbReference type="AlphaFoldDB" id="A0A5M9JHQ3"/>
<dbReference type="PANTHER" id="PTHR23079:SF14">
    <property type="entry name" value="RNA-DEPENDENT RNA POLYMERASE"/>
    <property type="match status" value="1"/>
</dbReference>
<dbReference type="GO" id="GO:0003723">
    <property type="term" value="F:RNA binding"/>
    <property type="evidence" value="ECO:0007669"/>
    <property type="project" value="UniProtKB-KW"/>
</dbReference>
<accession>A0A5M9JHQ3</accession>
<comment type="similarity">
    <text evidence="1">Belongs to the RdRP family.</text>
</comment>
<sequence>MKAPPQFADASTLFESPKDRWSKSKPTELQLGYEIIDKINYLYFKAKGDLYTALRNFDGEATHLCVSWVHKPNADRDVIPEARHKGHHPVTPNERIELLKCLRNILSESYEKARSLQRSGSSKVHTSARYTQRVQPDDSPVVFPISSSRKHDGKHSLEPFPDINTDVKKAKGPGTRASARESLFELPPPQWNVSRPQNSRPDKVKMVPLNGDGNLNMNTSFETNVSSVFSQTFSSTFINSQFTDPDSKPEPESVMKLHSEPLSVQDLDDGLKTQSSDFGSSFDPAEAERMWIESFGANISSPNKPDMVADTMKNMVGEVVQGVLDEIAEDKTPKVLERCLNEMLPTLPSCLKRAPFFVSYEITRIFLFVQVPMSEFKLPYVEEWIEYEKLWNMLKTLPILQDKKFPERCGAKVWEIATKGYIRGFNGVVFAASLRENKKQSEPLLSFQLQPMKLDLTNRLERRFGCDRFFEFEIPDLESKRYCSTVAKVDPNAWDNLKSWLVNKDHQLLGRTYKSFFVKIKDRKKKSSLKSDPEEESSATPFRAFLFATDGYGFAKESRAKNLAPHIHVRMTLEELLNCIRPTSENKNQPYMKLFARTALVLSRNQATVTVERTKIRGKMQDISNPNPNDPSNPYVMTDGAGKMSLSLARKIVLKLELSYIPSAFQGRFGEAKGLWIVDRNDDIDNDWIELYSAQRKWNRGENVSDEFDHWSHRTFEVVGHSTPLKTADLNTQLLPLLMHQATNPNRMREAIVKALEEGLEKSLEELKTALTGPRELRSWVRPTNSSIQDKIKTGAIQWRGGLPAKHEDRINILLDAGFDPCKLSYLMELAKKSLKMKCDDLKSRLNITVEPNEVHLAFSSFVDNETGLSDTQLEDVDLLVARNPAHYPSDIQRVTAVSKHELRHLKDVIVFSTRGYPSLAEKLSGGDYDGDKAWICWDPAIVESFTNANVPKTPNLVEDGFIKQDKTTYEQLTKGHSDPTNIFLRFSFDFNMHQSMLGYTTMGRLRARITSLIICIETPPEYDPILAQFYKDQRDRAKVLTDGSASLDEIERAAQWKLLLDQLDEDVNKIKIKWTKLVSSFKRNQKQTPSKRSSDPDETCVEFAPMRDSCFEDFLAIKPHARSKLILTWLDQDTESEFGQWALLRASALYASYAPRRYYGKSISVSSLVWWMAGKQYAFIKANQHGMIPVSDSMYVMLKANTGFVRQLRAHEGWGTMIDTEMKDSDDSDLLDDD</sequence>
<keyword evidence="1" id="KW-0694">RNA-binding</keyword>
<dbReference type="GO" id="GO:0031380">
    <property type="term" value="C:nuclear RNA-directed RNA polymerase complex"/>
    <property type="evidence" value="ECO:0007669"/>
    <property type="project" value="TreeGrafter"/>
</dbReference>
<reference evidence="4 5" key="1">
    <citation type="submission" date="2019-06" db="EMBL/GenBank/DDBJ databases">
        <title>Genome Sequence of the Brown Rot Fungal Pathogen Monilinia fructicola.</title>
        <authorList>
            <person name="De Miccolis Angelini R.M."/>
            <person name="Landi L."/>
            <person name="Abate D."/>
            <person name="Pollastro S."/>
            <person name="Romanazzi G."/>
            <person name="Faretra F."/>
        </authorList>
    </citation>
    <scope>NUCLEOTIDE SEQUENCE [LARGE SCALE GENOMIC DNA]</scope>
    <source>
        <strain evidence="4 5">Mfrc123</strain>
    </source>
</reference>
<dbReference type="Gene3D" id="1.10.8.790">
    <property type="entry name" value="RNA-dependent RNA polymerase, slab domain, helical subdomain-like"/>
    <property type="match status" value="1"/>
</dbReference>
<dbReference type="EC" id="2.7.7.48" evidence="1"/>
<keyword evidence="1" id="KW-0548">Nucleotidyltransferase</keyword>
<evidence type="ECO:0000259" key="3">
    <source>
        <dbReference type="Pfam" id="PF05183"/>
    </source>
</evidence>
<protein>
    <recommendedName>
        <fullName evidence="1">RNA-dependent RNA polymerase</fullName>
        <ecNumber evidence="1">2.7.7.48</ecNumber>
    </recommendedName>
</protein>
<evidence type="ECO:0000256" key="2">
    <source>
        <dbReference type="SAM" id="MobiDB-lite"/>
    </source>
</evidence>
<organism evidence="4 5">
    <name type="scientific">Monilinia fructicola</name>
    <name type="common">Brown rot fungus</name>
    <name type="synonym">Ciboria fructicola</name>
    <dbReference type="NCBI Taxonomy" id="38448"/>
    <lineage>
        <taxon>Eukaryota</taxon>
        <taxon>Fungi</taxon>
        <taxon>Dikarya</taxon>
        <taxon>Ascomycota</taxon>
        <taxon>Pezizomycotina</taxon>
        <taxon>Leotiomycetes</taxon>
        <taxon>Helotiales</taxon>
        <taxon>Sclerotiniaceae</taxon>
        <taxon>Monilinia</taxon>
    </lineage>
</organism>
<evidence type="ECO:0000313" key="4">
    <source>
        <dbReference type="EMBL" id="KAA8568267.1"/>
    </source>
</evidence>
<keyword evidence="5" id="KW-1185">Reference proteome</keyword>
<comment type="caution">
    <text evidence="4">The sequence shown here is derived from an EMBL/GenBank/DDBJ whole genome shotgun (WGS) entry which is preliminary data.</text>
</comment>
<keyword evidence="1" id="KW-0808">Transferase</keyword>
<evidence type="ECO:0000256" key="1">
    <source>
        <dbReference type="RuleBase" id="RU363098"/>
    </source>
</evidence>
<feature type="compositionally biased region" description="Polar residues" evidence="2">
    <location>
        <begin position="117"/>
        <end position="134"/>
    </location>
</feature>